<comment type="caution">
    <text evidence="2">The sequence shown here is derived from an EMBL/GenBank/DDBJ whole genome shotgun (WGS) entry which is preliminary data.</text>
</comment>
<accession>A0A9P4PB12</accession>
<feature type="region of interest" description="Disordered" evidence="1">
    <location>
        <begin position="566"/>
        <end position="609"/>
    </location>
</feature>
<dbReference type="OrthoDB" id="1577640at2759"/>
<sequence length="609" mass="67570">MMTALSGAQAATHYDATLVLKGFHTMLIPTKRESDTITWHLLVEYGGRIPYYIFKSKCGMHVDTDTLDIYQLQDGEFRHFVGWTTDAARCLGTQDVPYASINWAGAKKCAAGFAIEQKITLSASKFVGVGGSFVRGNRDKPEYIKHSAYSMQVDASRDMFVMLYDTSAKRGWFTDGASALLHLTLTQIAWKGYDTVGSAFNNTDINSSQFEYPGISDGPDAAVQALKKESNMKHIVLKEFDSYTDAVTLASNESDVSARQSSPERKQIYKTVCFRELVSQNWTTLEQIYDRAIEQRTTHTIKQMHSPFSKMLEGYEFMDFVSGKHALSPRFVNLRDNGPSWVGLLERTDAITLFGQGFGDLYKPTERLEKRICKDWRTVPAGHEYLAVPLSLLKQIKEHGWREGEVDAGTSEIAYGIWWDPHPTMAVLCGPNCEHALINRVQVLCTKCTNFEKFTWSTRAFAHRNGAIIFGQSSLLDQSKLEANLRVRDSSNKGSSHDSGLGSSLEASSDLTPSSLNISTNGSYTTISHTPSAEQETVVSTSTLGSENMQPALSAHQITAEKQPFTNIPLADGSSPSNSNAQQATSLAARLKRKSWANSARKLFSRKSK</sequence>
<dbReference type="AlphaFoldDB" id="A0A9P4PB12"/>
<evidence type="ECO:0000313" key="2">
    <source>
        <dbReference type="EMBL" id="KAF2441714.1"/>
    </source>
</evidence>
<evidence type="ECO:0000256" key="1">
    <source>
        <dbReference type="SAM" id="MobiDB-lite"/>
    </source>
</evidence>
<feature type="compositionally biased region" description="Polar residues" evidence="1">
    <location>
        <begin position="506"/>
        <end position="542"/>
    </location>
</feature>
<name>A0A9P4PB12_9PLEO</name>
<reference evidence="2" key="1">
    <citation type="journal article" date="2020" name="Stud. Mycol.">
        <title>101 Dothideomycetes genomes: a test case for predicting lifestyles and emergence of pathogens.</title>
        <authorList>
            <person name="Haridas S."/>
            <person name="Albert R."/>
            <person name="Binder M."/>
            <person name="Bloem J."/>
            <person name="Labutti K."/>
            <person name="Salamov A."/>
            <person name="Andreopoulos B."/>
            <person name="Baker S."/>
            <person name="Barry K."/>
            <person name="Bills G."/>
            <person name="Bluhm B."/>
            <person name="Cannon C."/>
            <person name="Castanera R."/>
            <person name="Culley D."/>
            <person name="Daum C."/>
            <person name="Ezra D."/>
            <person name="Gonzalez J."/>
            <person name="Henrissat B."/>
            <person name="Kuo A."/>
            <person name="Liang C."/>
            <person name="Lipzen A."/>
            <person name="Lutzoni F."/>
            <person name="Magnuson J."/>
            <person name="Mondo S."/>
            <person name="Nolan M."/>
            <person name="Ohm R."/>
            <person name="Pangilinan J."/>
            <person name="Park H.-J."/>
            <person name="Ramirez L."/>
            <person name="Alfaro M."/>
            <person name="Sun H."/>
            <person name="Tritt A."/>
            <person name="Yoshinaga Y."/>
            <person name="Zwiers L.-H."/>
            <person name="Turgeon B."/>
            <person name="Goodwin S."/>
            <person name="Spatafora J."/>
            <person name="Crous P."/>
            <person name="Grigoriev I."/>
        </authorList>
    </citation>
    <scope>NUCLEOTIDE SEQUENCE</scope>
    <source>
        <strain evidence="2">CBS 690.94</strain>
    </source>
</reference>
<feature type="compositionally biased region" description="Polar residues" evidence="1">
    <location>
        <begin position="574"/>
        <end position="586"/>
    </location>
</feature>
<proteinExistence type="predicted"/>
<dbReference type="EMBL" id="MU001505">
    <property type="protein sequence ID" value="KAF2441714.1"/>
    <property type="molecule type" value="Genomic_DNA"/>
</dbReference>
<evidence type="ECO:0000313" key="3">
    <source>
        <dbReference type="Proteomes" id="UP000799764"/>
    </source>
</evidence>
<feature type="region of interest" description="Disordered" evidence="1">
    <location>
        <begin position="487"/>
        <end position="542"/>
    </location>
</feature>
<keyword evidence="3" id="KW-1185">Reference proteome</keyword>
<gene>
    <name evidence="2" type="ORF">P171DRAFT_488158</name>
</gene>
<protein>
    <submittedName>
        <fullName evidence="2">Uncharacterized protein</fullName>
    </submittedName>
</protein>
<dbReference type="Proteomes" id="UP000799764">
    <property type="component" value="Unassembled WGS sequence"/>
</dbReference>
<organism evidence="2 3">
    <name type="scientific">Karstenula rhodostoma CBS 690.94</name>
    <dbReference type="NCBI Taxonomy" id="1392251"/>
    <lineage>
        <taxon>Eukaryota</taxon>
        <taxon>Fungi</taxon>
        <taxon>Dikarya</taxon>
        <taxon>Ascomycota</taxon>
        <taxon>Pezizomycotina</taxon>
        <taxon>Dothideomycetes</taxon>
        <taxon>Pleosporomycetidae</taxon>
        <taxon>Pleosporales</taxon>
        <taxon>Massarineae</taxon>
        <taxon>Didymosphaeriaceae</taxon>
        <taxon>Karstenula</taxon>
    </lineage>
</organism>